<name>A0A6J5AXM1_9BURK</name>
<dbReference type="RefSeq" id="WP_035482804.1">
    <property type="nucleotide sequence ID" value="NZ_CADFGL010000005.1"/>
</dbReference>
<evidence type="ECO:0008006" key="3">
    <source>
        <dbReference type="Google" id="ProtNLM"/>
    </source>
</evidence>
<gene>
    <name evidence="1" type="ORF">LMG22037_02574</name>
</gene>
<reference evidence="1 2" key="1">
    <citation type="submission" date="2020-04" db="EMBL/GenBank/DDBJ databases">
        <authorList>
            <person name="De Canck E."/>
        </authorList>
    </citation>
    <scope>NUCLEOTIDE SEQUENCE [LARGE SCALE GENOMIC DNA]</scope>
    <source>
        <strain evidence="1 2">LMG 22037</strain>
    </source>
</reference>
<accession>A0A6J5AXM1</accession>
<protein>
    <recommendedName>
        <fullName evidence="3">KTSC domain-containing protein</fullName>
    </recommendedName>
</protein>
<proteinExistence type="predicted"/>
<dbReference type="Proteomes" id="UP000494249">
    <property type="component" value="Unassembled WGS sequence"/>
</dbReference>
<sequence length="79" mass="8815">MQRYGNRSGISGVVAYEIGEDFVRAQFDGGETYRYSKKGVGARHLAELKRLAKLGEGLSTYISQHPEVRHGYDRDDPPG</sequence>
<dbReference type="EMBL" id="CADIKB010000009">
    <property type="protein sequence ID" value="CAB3683095.1"/>
    <property type="molecule type" value="Genomic_DNA"/>
</dbReference>
<evidence type="ECO:0000313" key="2">
    <source>
        <dbReference type="Proteomes" id="UP000494249"/>
    </source>
</evidence>
<dbReference type="AlphaFoldDB" id="A0A6J5AXM1"/>
<organism evidence="1 2">
    <name type="scientific">Paraburkholderia phenoliruptrix</name>
    <dbReference type="NCBI Taxonomy" id="252970"/>
    <lineage>
        <taxon>Bacteria</taxon>
        <taxon>Pseudomonadati</taxon>
        <taxon>Pseudomonadota</taxon>
        <taxon>Betaproteobacteria</taxon>
        <taxon>Burkholderiales</taxon>
        <taxon>Burkholderiaceae</taxon>
        <taxon>Paraburkholderia</taxon>
    </lineage>
</organism>
<evidence type="ECO:0000313" key="1">
    <source>
        <dbReference type="EMBL" id="CAB3683095.1"/>
    </source>
</evidence>